<dbReference type="Gene3D" id="1.25.40.20">
    <property type="entry name" value="Ankyrin repeat-containing domain"/>
    <property type="match status" value="1"/>
</dbReference>
<gene>
    <name evidence="1" type="ORF">H9723_03075</name>
</gene>
<evidence type="ECO:0008006" key="3">
    <source>
        <dbReference type="Google" id="ProtNLM"/>
    </source>
</evidence>
<sequence>MQRQKIAEKLKQNLSSVSTERKESLPLREDRDPFSFLKISAVNIREARKDLKYIGCYHACRNGDMRILYRAVRQDTRLEYAGILHGAESFLWIQALIALSGNDHDLVIRMLPRDTAYYDRAHTIHKVLGRLLTALYYRDNNLGRGALKASETFLCQKHPKIWLLTAQYLCALWRKETGRLSSLLTEICTAERKSDLLLEQCTDDRNLDLEKTFSFFAHGLFALAQHCLSPEEFQKIPLPEDRGFLKEYEEYRRTASSSVDAERSAEPFIRFSGDAAWLNEVADALPETGLKADTDGDIFIDYEDHYEKLFTHLLHSPSFRKMYQNRDVCWAAKWDTFDHFLDQYHAGDEKKRFYGRGLLYYALANPDLNARYRISHFLLEHGAEVLPLEKEFDGPFHYLFRQKYHDIPRTKTLCEDLLRHGADPNRAGTRNLLPVDDMIRMQYSEKELKPLYDLWLSLPDLELNLRTFGGRRPIDLAREYGRKELAGRLEKKMHAETEDSYPLLVREVDSCDWSREGIFPYSILKKVLKDALCDLALALKIFYLLDGYSFLSSCLHNSSSGNTSGKMCGKKAAEKWTAFMEKLYTDILKGRYAKGPGAFKNPLTKVQKYKLRKLDTPDIFLEDIP</sequence>
<dbReference type="InterPro" id="IPR036770">
    <property type="entry name" value="Ankyrin_rpt-contain_sf"/>
</dbReference>
<evidence type="ECO:0000313" key="2">
    <source>
        <dbReference type="Proteomes" id="UP000824116"/>
    </source>
</evidence>
<dbReference type="AlphaFoldDB" id="A0A9D2K208"/>
<name>A0A9D2K208_9FIRM</name>
<reference evidence="1" key="1">
    <citation type="journal article" date="2021" name="PeerJ">
        <title>Extensive microbial diversity within the chicken gut microbiome revealed by metagenomics and culture.</title>
        <authorList>
            <person name="Gilroy R."/>
            <person name="Ravi A."/>
            <person name="Getino M."/>
            <person name="Pursley I."/>
            <person name="Horton D.L."/>
            <person name="Alikhan N.F."/>
            <person name="Baker D."/>
            <person name="Gharbi K."/>
            <person name="Hall N."/>
            <person name="Watson M."/>
            <person name="Adriaenssens E.M."/>
            <person name="Foster-Nyarko E."/>
            <person name="Jarju S."/>
            <person name="Secka A."/>
            <person name="Antonio M."/>
            <person name="Oren A."/>
            <person name="Chaudhuri R.R."/>
            <person name="La Ragione R."/>
            <person name="Hildebrand F."/>
            <person name="Pallen M.J."/>
        </authorList>
    </citation>
    <scope>NUCLEOTIDE SEQUENCE</scope>
    <source>
        <strain evidence="1">CHK196-3914</strain>
    </source>
</reference>
<evidence type="ECO:0000313" key="1">
    <source>
        <dbReference type="EMBL" id="HIZ74214.1"/>
    </source>
</evidence>
<reference evidence="1" key="2">
    <citation type="submission" date="2021-04" db="EMBL/GenBank/DDBJ databases">
        <authorList>
            <person name="Gilroy R."/>
        </authorList>
    </citation>
    <scope>NUCLEOTIDE SEQUENCE</scope>
    <source>
        <strain evidence="1">CHK196-3914</strain>
    </source>
</reference>
<dbReference type="Proteomes" id="UP000824116">
    <property type="component" value="Unassembled WGS sequence"/>
</dbReference>
<accession>A0A9D2K208</accession>
<protein>
    <recommendedName>
        <fullName evidence="3">Ankyrin repeats (3 copies)</fullName>
    </recommendedName>
</protein>
<organism evidence="1 2">
    <name type="scientific">Candidatus Mediterraneibacter stercoravium</name>
    <dbReference type="NCBI Taxonomy" id="2838685"/>
    <lineage>
        <taxon>Bacteria</taxon>
        <taxon>Bacillati</taxon>
        <taxon>Bacillota</taxon>
        <taxon>Clostridia</taxon>
        <taxon>Lachnospirales</taxon>
        <taxon>Lachnospiraceae</taxon>
        <taxon>Mediterraneibacter</taxon>
    </lineage>
</organism>
<dbReference type="EMBL" id="DXAY01000073">
    <property type="protein sequence ID" value="HIZ74214.1"/>
    <property type="molecule type" value="Genomic_DNA"/>
</dbReference>
<proteinExistence type="predicted"/>
<comment type="caution">
    <text evidence="1">The sequence shown here is derived from an EMBL/GenBank/DDBJ whole genome shotgun (WGS) entry which is preliminary data.</text>
</comment>
<dbReference type="SUPFAM" id="SSF48403">
    <property type="entry name" value="Ankyrin repeat"/>
    <property type="match status" value="1"/>
</dbReference>